<feature type="compositionally biased region" description="Basic and acidic residues" evidence="1">
    <location>
        <begin position="87"/>
        <end position="97"/>
    </location>
</feature>
<keyword evidence="2" id="KW-1133">Transmembrane helix</keyword>
<evidence type="ECO:0000313" key="4">
    <source>
        <dbReference type="Proteomes" id="UP000272400"/>
    </source>
</evidence>
<feature type="region of interest" description="Disordered" evidence="1">
    <location>
        <begin position="274"/>
        <end position="301"/>
    </location>
</feature>
<proteinExistence type="predicted"/>
<accession>A0A3N1D405</accession>
<dbReference type="RefSeq" id="WP_123667494.1">
    <property type="nucleotide sequence ID" value="NZ_RJKE01000001.1"/>
</dbReference>
<dbReference type="EMBL" id="RJKE01000001">
    <property type="protein sequence ID" value="ROO88230.1"/>
    <property type="molecule type" value="Genomic_DNA"/>
</dbReference>
<evidence type="ECO:0000313" key="3">
    <source>
        <dbReference type="EMBL" id="ROO88230.1"/>
    </source>
</evidence>
<name>A0A3N1D405_9ACTN</name>
<dbReference type="AlphaFoldDB" id="A0A3N1D405"/>
<protein>
    <recommendedName>
        <fullName evidence="5">Mce-associated membrane protein</fullName>
    </recommendedName>
</protein>
<comment type="caution">
    <text evidence="3">The sequence shown here is derived from an EMBL/GenBank/DDBJ whole genome shotgun (WGS) entry which is preliminary data.</text>
</comment>
<organism evidence="3 4">
    <name type="scientific">Actinocorallia herbida</name>
    <dbReference type="NCBI Taxonomy" id="58109"/>
    <lineage>
        <taxon>Bacteria</taxon>
        <taxon>Bacillati</taxon>
        <taxon>Actinomycetota</taxon>
        <taxon>Actinomycetes</taxon>
        <taxon>Streptosporangiales</taxon>
        <taxon>Thermomonosporaceae</taxon>
        <taxon>Actinocorallia</taxon>
    </lineage>
</organism>
<keyword evidence="2" id="KW-0472">Membrane</keyword>
<evidence type="ECO:0008006" key="5">
    <source>
        <dbReference type="Google" id="ProtNLM"/>
    </source>
</evidence>
<dbReference type="Proteomes" id="UP000272400">
    <property type="component" value="Unassembled WGS sequence"/>
</dbReference>
<evidence type="ECO:0000256" key="2">
    <source>
        <dbReference type="SAM" id="Phobius"/>
    </source>
</evidence>
<keyword evidence="4" id="KW-1185">Reference proteome</keyword>
<sequence length="301" mass="31954">MSHTAQQTETDAEEAVASTAPEAGPEEAEASAVEVEPSDAAEEAVPDDVDAAEAKEAAPEKSETADEPSAADKAVKTDEPETADGPVKAEEDTEGKAPRKRRIPRISLDGRATAIVVLLALTVSIVTAAFLWRAYAGASDELAEQQQVRTRSAEAVTAFLRYDVDDLETWDKTLTALAVPDYRSTISNALKVQFPVITQLQATSEVTVRDVFVNDFDGPVAKAVVVADSRIVSKEFIRSVTGMRLLVELERQGDGSWLMNGLGVLGIDEEGFTDAQGNPIDAPADVEVPAVPGTDTNEDGS</sequence>
<gene>
    <name evidence="3" type="ORF">EDD29_5893</name>
</gene>
<keyword evidence="2" id="KW-0812">Transmembrane</keyword>
<feature type="region of interest" description="Disordered" evidence="1">
    <location>
        <begin position="1"/>
        <end position="100"/>
    </location>
</feature>
<feature type="compositionally biased region" description="Acidic residues" evidence="1">
    <location>
        <begin position="36"/>
        <end position="51"/>
    </location>
</feature>
<evidence type="ECO:0000256" key="1">
    <source>
        <dbReference type="SAM" id="MobiDB-lite"/>
    </source>
</evidence>
<dbReference type="OrthoDB" id="3534258at2"/>
<reference evidence="3 4" key="1">
    <citation type="submission" date="2018-11" db="EMBL/GenBank/DDBJ databases">
        <title>Sequencing the genomes of 1000 actinobacteria strains.</title>
        <authorList>
            <person name="Klenk H.-P."/>
        </authorList>
    </citation>
    <scope>NUCLEOTIDE SEQUENCE [LARGE SCALE GENOMIC DNA]</scope>
    <source>
        <strain evidence="3 4">DSM 44254</strain>
    </source>
</reference>
<feature type="compositionally biased region" description="Basic and acidic residues" evidence="1">
    <location>
        <begin position="52"/>
        <end position="64"/>
    </location>
</feature>
<feature type="transmembrane region" description="Helical" evidence="2">
    <location>
        <begin position="108"/>
        <end position="132"/>
    </location>
</feature>